<dbReference type="Proteomes" id="UP001500751">
    <property type="component" value="Unassembled WGS sequence"/>
</dbReference>
<evidence type="ECO:0000256" key="6">
    <source>
        <dbReference type="SAM" id="MobiDB-lite"/>
    </source>
</evidence>
<accession>A0ABN2V561</accession>
<protein>
    <submittedName>
        <fullName evidence="8">IS30 family transposase</fullName>
    </submittedName>
</protein>
<dbReference type="InterPro" id="IPR025246">
    <property type="entry name" value="IS30-like_HTH"/>
</dbReference>
<dbReference type="InterPro" id="IPR001584">
    <property type="entry name" value="Integrase_cat-core"/>
</dbReference>
<reference evidence="8 9" key="1">
    <citation type="journal article" date="2019" name="Int. J. Syst. Evol. Microbiol.">
        <title>The Global Catalogue of Microorganisms (GCM) 10K type strain sequencing project: providing services to taxonomists for standard genome sequencing and annotation.</title>
        <authorList>
            <consortium name="The Broad Institute Genomics Platform"/>
            <consortium name="The Broad Institute Genome Sequencing Center for Infectious Disease"/>
            <person name="Wu L."/>
            <person name="Ma J."/>
        </authorList>
    </citation>
    <scope>NUCLEOTIDE SEQUENCE [LARGE SCALE GENOMIC DNA]</scope>
    <source>
        <strain evidence="8 9">JCM 16014</strain>
    </source>
</reference>
<name>A0ABN2V561_9ACTN</name>
<dbReference type="InterPro" id="IPR001598">
    <property type="entry name" value="Transposase_IS30_CS"/>
</dbReference>
<dbReference type="Gene3D" id="3.30.420.10">
    <property type="entry name" value="Ribonuclease H-like superfamily/Ribonuclease H"/>
    <property type="match status" value="1"/>
</dbReference>
<keyword evidence="4" id="KW-0238">DNA-binding</keyword>
<evidence type="ECO:0000256" key="5">
    <source>
        <dbReference type="ARBA" id="ARBA00023172"/>
    </source>
</evidence>
<dbReference type="InterPro" id="IPR036397">
    <property type="entry name" value="RNaseH_sf"/>
</dbReference>
<keyword evidence="3" id="KW-0815">Transposition</keyword>
<dbReference type="PANTHER" id="PTHR10948:SF23">
    <property type="entry name" value="TRANSPOSASE INSI FOR INSERTION SEQUENCE ELEMENT IS30A-RELATED"/>
    <property type="match status" value="1"/>
</dbReference>
<dbReference type="NCBIfam" id="NF033563">
    <property type="entry name" value="transpos_IS30"/>
    <property type="match status" value="1"/>
</dbReference>
<organism evidence="8 9">
    <name type="scientific">Catenulispora yoronensis</name>
    <dbReference type="NCBI Taxonomy" id="450799"/>
    <lineage>
        <taxon>Bacteria</taxon>
        <taxon>Bacillati</taxon>
        <taxon>Actinomycetota</taxon>
        <taxon>Actinomycetes</taxon>
        <taxon>Catenulisporales</taxon>
        <taxon>Catenulisporaceae</taxon>
        <taxon>Catenulispora</taxon>
    </lineage>
</organism>
<dbReference type="InterPro" id="IPR053392">
    <property type="entry name" value="Transposase_IS30-like"/>
</dbReference>
<evidence type="ECO:0000313" key="8">
    <source>
        <dbReference type="EMBL" id="GAA2046441.1"/>
    </source>
</evidence>
<dbReference type="InterPro" id="IPR051917">
    <property type="entry name" value="Transposase-Integrase"/>
</dbReference>
<feature type="region of interest" description="Disordered" evidence="6">
    <location>
        <begin position="209"/>
        <end position="230"/>
    </location>
</feature>
<dbReference type="PROSITE" id="PS01043">
    <property type="entry name" value="TRANSPOSASE_IS30"/>
    <property type="match status" value="1"/>
</dbReference>
<evidence type="ECO:0000313" key="9">
    <source>
        <dbReference type="Proteomes" id="UP001500751"/>
    </source>
</evidence>
<dbReference type="Pfam" id="PF00665">
    <property type="entry name" value="rve"/>
    <property type="match status" value="1"/>
</dbReference>
<comment type="caution">
    <text evidence="8">The sequence shown here is derived from an EMBL/GenBank/DDBJ whole genome shotgun (WGS) entry which is preliminary data.</text>
</comment>
<proteinExistence type="inferred from homology"/>
<keyword evidence="9" id="KW-1185">Reference proteome</keyword>
<keyword evidence="5" id="KW-0233">DNA recombination</keyword>
<dbReference type="PANTHER" id="PTHR10948">
    <property type="entry name" value="TRANSPOSASE"/>
    <property type="match status" value="1"/>
</dbReference>
<feature type="domain" description="Integrase catalytic" evidence="7">
    <location>
        <begin position="241"/>
        <end position="404"/>
    </location>
</feature>
<dbReference type="InterPro" id="IPR012337">
    <property type="entry name" value="RNaseH-like_sf"/>
</dbReference>
<comment type="similarity">
    <text evidence="2">Belongs to the transposase IS30 family.</text>
</comment>
<dbReference type="PROSITE" id="PS50994">
    <property type="entry name" value="INTEGRASE"/>
    <property type="match status" value="1"/>
</dbReference>
<dbReference type="Pfam" id="PF13936">
    <property type="entry name" value="HTH_38"/>
    <property type="match status" value="1"/>
</dbReference>
<dbReference type="SUPFAM" id="SSF53098">
    <property type="entry name" value="Ribonuclease H-like"/>
    <property type="match status" value="1"/>
</dbReference>
<evidence type="ECO:0000259" key="7">
    <source>
        <dbReference type="PROSITE" id="PS50994"/>
    </source>
</evidence>
<evidence type="ECO:0000256" key="3">
    <source>
        <dbReference type="ARBA" id="ARBA00022578"/>
    </source>
</evidence>
<evidence type="ECO:0000256" key="2">
    <source>
        <dbReference type="ARBA" id="ARBA00006363"/>
    </source>
</evidence>
<evidence type="ECO:0000256" key="4">
    <source>
        <dbReference type="ARBA" id="ARBA00023125"/>
    </source>
</evidence>
<dbReference type="EMBL" id="BAAAQN010000041">
    <property type="protein sequence ID" value="GAA2046441.1"/>
    <property type="molecule type" value="Genomic_DNA"/>
</dbReference>
<gene>
    <name evidence="8" type="ORF">GCM10009839_58470</name>
</gene>
<evidence type="ECO:0000256" key="1">
    <source>
        <dbReference type="ARBA" id="ARBA00002190"/>
    </source>
</evidence>
<sequence>MTKPFGRPGKPGPAPQADKRDRYLRLMSQGMSNAAACREVGVDPKTGYRWRYGRTVVDRAGRERVYAPIAERREDGGLSSRFLSEDERIAIADLLRAGKTLRGIARELGRNPATISREVRRNSHPRTGKYHPFYAQQRAAVRRARSKDGKIRRDPELKAYIQQRLNQRWSPEQISRALRDAFPDESERHLAHETIYQAVYLTHRGGLDRRSGGLRTGRQARRPRRHADRRATRFIDPGTLISQRPADIDDRQEPGHWEGDLILGRGNRSAIGTLVDRTTRYVVLLHLPDGKSSEHVRDALVHVFADLPPQLARSLTWDQGSEMSRHDEFTRATGIPVYFCNPASPWQRGSNENMNGLLRQYFPKGTDLSLYSAEDLAVVAAELNDRPRKILDWDTPAELFGKLIATL</sequence>
<feature type="compositionally biased region" description="Basic residues" evidence="6">
    <location>
        <begin position="218"/>
        <end position="228"/>
    </location>
</feature>
<comment type="function">
    <text evidence="1">Required for the transposition of the insertion element.</text>
</comment>